<protein>
    <recommendedName>
        <fullName evidence="1">NadR/Ttd14 AAA domain-containing protein</fullName>
    </recommendedName>
</protein>
<dbReference type="SUPFAM" id="SSF52540">
    <property type="entry name" value="P-loop containing nucleoside triphosphate hydrolases"/>
    <property type="match status" value="1"/>
</dbReference>
<gene>
    <name evidence="2" type="ORF">FA13DRAFT_1734181</name>
</gene>
<accession>A0A4Y7T7A8</accession>
<comment type="caution">
    <text evidence="2">The sequence shown here is derived from an EMBL/GenBank/DDBJ whole genome shotgun (WGS) entry which is preliminary data.</text>
</comment>
<dbReference type="EMBL" id="QPFP01000025">
    <property type="protein sequence ID" value="TEB29838.1"/>
    <property type="molecule type" value="Genomic_DNA"/>
</dbReference>
<name>A0A4Y7T7A8_COPMI</name>
<dbReference type="Gene3D" id="3.40.50.300">
    <property type="entry name" value="P-loop containing nucleotide triphosphate hydrolases"/>
    <property type="match status" value="1"/>
</dbReference>
<evidence type="ECO:0000313" key="2">
    <source>
        <dbReference type="EMBL" id="TEB29838.1"/>
    </source>
</evidence>
<dbReference type="InterPro" id="IPR038727">
    <property type="entry name" value="NadR/Ttd14_AAA_dom"/>
</dbReference>
<reference evidence="2 3" key="1">
    <citation type="journal article" date="2019" name="Nat. Ecol. Evol.">
        <title>Megaphylogeny resolves global patterns of mushroom evolution.</title>
        <authorList>
            <person name="Varga T."/>
            <person name="Krizsan K."/>
            <person name="Foldi C."/>
            <person name="Dima B."/>
            <person name="Sanchez-Garcia M."/>
            <person name="Sanchez-Ramirez S."/>
            <person name="Szollosi G.J."/>
            <person name="Szarkandi J.G."/>
            <person name="Papp V."/>
            <person name="Albert L."/>
            <person name="Andreopoulos W."/>
            <person name="Angelini C."/>
            <person name="Antonin V."/>
            <person name="Barry K.W."/>
            <person name="Bougher N.L."/>
            <person name="Buchanan P."/>
            <person name="Buyck B."/>
            <person name="Bense V."/>
            <person name="Catcheside P."/>
            <person name="Chovatia M."/>
            <person name="Cooper J."/>
            <person name="Damon W."/>
            <person name="Desjardin D."/>
            <person name="Finy P."/>
            <person name="Geml J."/>
            <person name="Haridas S."/>
            <person name="Hughes K."/>
            <person name="Justo A."/>
            <person name="Karasinski D."/>
            <person name="Kautmanova I."/>
            <person name="Kiss B."/>
            <person name="Kocsube S."/>
            <person name="Kotiranta H."/>
            <person name="LaButti K.M."/>
            <person name="Lechner B.E."/>
            <person name="Liimatainen K."/>
            <person name="Lipzen A."/>
            <person name="Lukacs Z."/>
            <person name="Mihaltcheva S."/>
            <person name="Morgado L.N."/>
            <person name="Niskanen T."/>
            <person name="Noordeloos M.E."/>
            <person name="Ohm R.A."/>
            <person name="Ortiz-Santana B."/>
            <person name="Ovrebo C."/>
            <person name="Racz N."/>
            <person name="Riley R."/>
            <person name="Savchenko A."/>
            <person name="Shiryaev A."/>
            <person name="Soop K."/>
            <person name="Spirin V."/>
            <person name="Szebenyi C."/>
            <person name="Tomsovsky M."/>
            <person name="Tulloss R.E."/>
            <person name="Uehling J."/>
            <person name="Grigoriev I.V."/>
            <person name="Vagvolgyi C."/>
            <person name="Papp T."/>
            <person name="Martin F.M."/>
            <person name="Miettinen O."/>
            <person name="Hibbett D.S."/>
            <person name="Nagy L.G."/>
        </authorList>
    </citation>
    <scope>NUCLEOTIDE SEQUENCE [LARGE SCALE GENOMIC DNA]</scope>
    <source>
        <strain evidence="2 3">FP101781</strain>
    </source>
</reference>
<organism evidence="2 3">
    <name type="scientific">Coprinellus micaceus</name>
    <name type="common">Glistening ink-cap mushroom</name>
    <name type="synonym">Coprinus micaceus</name>
    <dbReference type="NCBI Taxonomy" id="71717"/>
    <lineage>
        <taxon>Eukaryota</taxon>
        <taxon>Fungi</taxon>
        <taxon>Dikarya</taxon>
        <taxon>Basidiomycota</taxon>
        <taxon>Agaricomycotina</taxon>
        <taxon>Agaricomycetes</taxon>
        <taxon>Agaricomycetidae</taxon>
        <taxon>Agaricales</taxon>
        <taxon>Agaricineae</taxon>
        <taxon>Psathyrellaceae</taxon>
        <taxon>Coprinellus</taxon>
    </lineage>
</organism>
<dbReference type="AlphaFoldDB" id="A0A4Y7T7A8"/>
<dbReference type="Pfam" id="PF13521">
    <property type="entry name" value="AAA_28"/>
    <property type="match status" value="1"/>
</dbReference>
<sequence>MKKAIYIVGPSSTGKTTLCDALAERLGLESAAYVKEVARRIMRQKGYSRDTISNLQMQSDIMEAHLEEEERASESSNIVVCDRSAIDPIVYAILTSTSADEALARKEKLVGKEAFQVALARYRDAESIIVLLAPVKDWVVDDGIRSMEQQEECMGVFQRLLEDLGIPYHILGSDRRSLFDRVISVMGFGRL</sequence>
<proteinExistence type="predicted"/>
<evidence type="ECO:0000313" key="3">
    <source>
        <dbReference type="Proteomes" id="UP000298030"/>
    </source>
</evidence>
<keyword evidence="3" id="KW-1185">Reference proteome</keyword>
<evidence type="ECO:0000259" key="1">
    <source>
        <dbReference type="Pfam" id="PF13521"/>
    </source>
</evidence>
<dbReference type="OrthoDB" id="6118920at2759"/>
<feature type="domain" description="NadR/Ttd14 AAA" evidence="1">
    <location>
        <begin position="5"/>
        <end position="172"/>
    </location>
</feature>
<dbReference type="InterPro" id="IPR027417">
    <property type="entry name" value="P-loop_NTPase"/>
</dbReference>
<dbReference type="Proteomes" id="UP000298030">
    <property type="component" value="Unassembled WGS sequence"/>
</dbReference>